<dbReference type="GO" id="GO:0003723">
    <property type="term" value="F:RNA binding"/>
    <property type="evidence" value="ECO:0007669"/>
    <property type="project" value="UniProtKB-UniRule"/>
</dbReference>
<feature type="domain" description="RRM" evidence="3">
    <location>
        <begin position="4"/>
        <end position="80"/>
    </location>
</feature>
<feature type="domain" description="RRM" evidence="3">
    <location>
        <begin position="149"/>
        <end position="224"/>
    </location>
</feature>
<comment type="caution">
    <text evidence="4">The sequence shown here is derived from an EMBL/GenBank/DDBJ whole genome shotgun (WGS) entry which is preliminary data.</text>
</comment>
<name>A0A9W7XIG0_9FUNG</name>
<dbReference type="Pfam" id="PF00076">
    <property type="entry name" value="RRM_1"/>
    <property type="match status" value="1"/>
</dbReference>
<proteinExistence type="predicted"/>
<keyword evidence="2" id="KW-0472">Membrane</keyword>
<evidence type="ECO:0000256" key="1">
    <source>
        <dbReference type="PROSITE-ProRule" id="PRU00176"/>
    </source>
</evidence>
<dbReference type="InterPro" id="IPR000504">
    <property type="entry name" value="RRM_dom"/>
</dbReference>
<sequence>MSVARIKVSNISKHVDLEILTNVFGYLGQVNTVDIHQSAINPDVQEATVEFAETQSTKAALYLSGIEIADRALIITLDEPPAIPPITATTPAATITVNTNAQLPLSNPAVIAMMNKQPKSLENIPAPILSIIPPSILQFEPQKAEEISRTIYVGNISTGVNEQQLMDFFSRCGPVAYVKMAGDGMQPTRFAFIEFAEFTTAQSALQMNGMVFADRPLKVNHSKNAINKPQRVIPASIGALGVLPTSVPTLAATASLPSTMLDNLKISKSSQQAAANGLAWPILGNTSGITEDNILDKKILEHKERIEEKYKDRDDPYMMVPNAIGTTLCAIQLVLIIYYGRKNASALPVAVAGGGGAATGMPGDAIPMAEIP</sequence>
<dbReference type="PANTHER" id="PTHR32343:SF22">
    <property type="entry name" value="LD29830P"/>
    <property type="match status" value="1"/>
</dbReference>
<accession>A0A9W7XIG0</accession>
<dbReference type="PANTHER" id="PTHR32343">
    <property type="entry name" value="SERINE/ARGININE-RICH SPLICING FACTOR"/>
    <property type="match status" value="1"/>
</dbReference>
<feature type="transmembrane region" description="Helical" evidence="2">
    <location>
        <begin position="317"/>
        <end position="339"/>
    </location>
</feature>
<evidence type="ECO:0000313" key="5">
    <source>
        <dbReference type="Proteomes" id="UP001145021"/>
    </source>
</evidence>
<dbReference type="EMBL" id="JANBOH010000207">
    <property type="protein sequence ID" value="KAJ1643918.1"/>
    <property type="molecule type" value="Genomic_DNA"/>
</dbReference>
<keyword evidence="5" id="KW-1185">Reference proteome</keyword>
<dbReference type="InterPro" id="IPR012677">
    <property type="entry name" value="Nucleotide-bd_a/b_plait_sf"/>
</dbReference>
<evidence type="ECO:0000256" key="2">
    <source>
        <dbReference type="SAM" id="Phobius"/>
    </source>
</evidence>
<evidence type="ECO:0000313" key="4">
    <source>
        <dbReference type="EMBL" id="KAJ1643918.1"/>
    </source>
</evidence>
<dbReference type="PROSITE" id="PS50102">
    <property type="entry name" value="RRM"/>
    <property type="match status" value="2"/>
</dbReference>
<dbReference type="SUPFAM" id="SSF54928">
    <property type="entry name" value="RNA-binding domain, RBD"/>
    <property type="match status" value="2"/>
</dbReference>
<organism evidence="4 5">
    <name type="scientific">Coemansia asiatica</name>
    <dbReference type="NCBI Taxonomy" id="1052880"/>
    <lineage>
        <taxon>Eukaryota</taxon>
        <taxon>Fungi</taxon>
        <taxon>Fungi incertae sedis</taxon>
        <taxon>Zoopagomycota</taxon>
        <taxon>Kickxellomycotina</taxon>
        <taxon>Kickxellomycetes</taxon>
        <taxon>Kickxellales</taxon>
        <taxon>Kickxellaceae</taxon>
        <taxon>Coemansia</taxon>
    </lineage>
</organism>
<evidence type="ECO:0000259" key="3">
    <source>
        <dbReference type="PROSITE" id="PS50102"/>
    </source>
</evidence>
<dbReference type="InterPro" id="IPR035979">
    <property type="entry name" value="RBD_domain_sf"/>
</dbReference>
<dbReference type="AlphaFoldDB" id="A0A9W7XIG0"/>
<keyword evidence="2" id="KW-0812">Transmembrane</keyword>
<protein>
    <recommendedName>
        <fullName evidence="3">RRM domain-containing protein</fullName>
    </recommendedName>
</protein>
<reference evidence="4" key="1">
    <citation type="submission" date="2022-07" db="EMBL/GenBank/DDBJ databases">
        <title>Phylogenomic reconstructions and comparative analyses of Kickxellomycotina fungi.</title>
        <authorList>
            <person name="Reynolds N.K."/>
            <person name="Stajich J.E."/>
            <person name="Barry K."/>
            <person name="Grigoriev I.V."/>
            <person name="Crous P."/>
            <person name="Smith M.E."/>
        </authorList>
    </citation>
    <scope>NUCLEOTIDE SEQUENCE</scope>
    <source>
        <strain evidence="4">NBRC 105413</strain>
    </source>
</reference>
<keyword evidence="1" id="KW-0694">RNA-binding</keyword>
<dbReference type="SMART" id="SM00360">
    <property type="entry name" value="RRM"/>
    <property type="match status" value="2"/>
</dbReference>
<gene>
    <name evidence="4" type="ORF">LPJ64_004350</name>
</gene>
<keyword evidence="2" id="KW-1133">Transmembrane helix</keyword>
<dbReference type="Gene3D" id="3.30.70.330">
    <property type="match status" value="2"/>
</dbReference>
<dbReference type="Proteomes" id="UP001145021">
    <property type="component" value="Unassembled WGS sequence"/>
</dbReference>